<feature type="chain" id="PRO_5043674482" evidence="1">
    <location>
        <begin position="33"/>
        <end position="108"/>
    </location>
</feature>
<evidence type="ECO:0000313" key="2">
    <source>
        <dbReference type="EMBL" id="GFO28057.1"/>
    </source>
</evidence>
<evidence type="ECO:0000256" key="1">
    <source>
        <dbReference type="SAM" id="SignalP"/>
    </source>
</evidence>
<accession>A0AAV4C9M0</accession>
<keyword evidence="3" id="KW-1185">Reference proteome</keyword>
<protein>
    <submittedName>
        <fullName evidence="2">Uncharacterized protein</fullName>
    </submittedName>
</protein>
<keyword evidence="1" id="KW-0732">Signal</keyword>
<organism evidence="2 3">
    <name type="scientific">Plakobranchus ocellatus</name>
    <dbReference type="NCBI Taxonomy" id="259542"/>
    <lineage>
        <taxon>Eukaryota</taxon>
        <taxon>Metazoa</taxon>
        <taxon>Spiralia</taxon>
        <taxon>Lophotrochozoa</taxon>
        <taxon>Mollusca</taxon>
        <taxon>Gastropoda</taxon>
        <taxon>Heterobranchia</taxon>
        <taxon>Euthyneura</taxon>
        <taxon>Panpulmonata</taxon>
        <taxon>Sacoglossa</taxon>
        <taxon>Placobranchoidea</taxon>
        <taxon>Plakobranchidae</taxon>
        <taxon>Plakobranchus</taxon>
    </lineage>
</organism>
<evidence type="ECO:0000313" key="3">
    <source>
        <dbReference type="Proteomes" id="UP000735302"/>
    </source>
</evidence>
<dbReference type="EMBL" id="BLXT01005988">
    <property type="protein sequence ID" value="GFO28057.1"/>
    <property type="molecule type" value="Genomic_DNA"/>
</dbReference>
<comment type="caution">
    <text evidence="2">The sequence shown here is derived from an EMBL/GenBank/DDBJ whole genome shotgun (WGS) entry which is preliminary data.</text>
</comment>
<name>A0AAV4C9M0_9GAST</name>
<proteinExistence type="predicted"/>
<gene>
    <name evidence="2" type="ORF">PoB_005456200</name>
</gene>
<reference evidence="2 3" key="1">
    <citation type="journal article" date="2021" name="Elife">
        <title>Chloroplast acquisition without the gene transfer in kleptoplastic sea slugs, Plakobranchus ocellatus.</title>
        <authorList>
            <person name="Maeda T."/>
            <person name="Takahashi S."/>
            <person name="Yoshida T."/>
            <person name="Shimamura S."/>
            <person name="Takaki Y."/>
            <person name="Nagai Y."/>
            <person name="Toyoda A."/>
            <person name="Suzuki Y."/>
            <person name="Arimoto A."/>
            <person name="Ishii H."/>
            <person name="Satoh N."/>
            <person name="Nishiyama T."/>
            <person name="Hasebe M."/>
            <person name="Maruyama T."/>
            <person name="Minagawa J."/>
            <person name="Obokata J."/>
            <person name="Shigenobu S."/>
        </authorList>
    </citation>
    <scope>NUCLEOTIDE SEQUENCE [LARGE SCALE GENOMIC DNA]</scope>
</reference>
<dbReference type="AlphaFoldDB" id="A0AAV4C9M0"/>
<dbReference type="Proteomes" id="UP000735302">
    <property type="component" value="Unassembled WGS sequence"/>
</dbReference>
<sequence>MPLLKNVSVSQMSQVLAAVCAVSCLLAAGANSYTVFDPPCSKNPLARCLAGIDLNGSNMEFCAQSRSAMTCITRVLQVCFTRNDPNLLVALSMVDLTTFFEKHRSICG</sequence>
<feature type="signal peptide" evidence="1">
    <location>
        <begin position="1"/>
        <end position="32"/>
    </location>
</feature>